<evidence type="ECO:0000256" key="4">
    <source>
        <dbReference type="ARBA" id="ARBA00006351"/>
    </source>
</evidence>
<sequence>MLLRSFTTVLLLIVVVRSAEERRKKKAVITSLHAKWSQTSFLAETSEFMAKESNAMFWKYVEAVVEGVNPTEWNSFSDAKQHDMAVRLAMPLLPYSRSKLLKFALSLRVHSPIVQLFQQLGAENVVNCEAYALVHGEIICDAEDLERSVNSADERGPSSTLYSVDHVFTKSRSHETTVIIYGELGSETWLSLHLAAKKLAKNNKAKYVFRHWSKEARDDKVLLSGYGVELAIKSTEYKAMDDSNIPGKSQSEEGSDTDTPDYEDINGFNFNILRKLYSDSKESLDQFRLHLLERDELTPLKVWQVQDLSYQASQRIVSATPEKVIGLLTEISQNFPLLARSISRQNVKKEFRTEVQANQELTLAELGIAEGDSALLINGISVDVDPLDVFGVLELLKQEVKLADGFYKLGFKKEYITILLNIEQTDDRSSYALDFRNAFPEIFIVDPSQKETKNLLKFAYSFYTHEIPIRLGVVFVVNDDKSLSGFEDASVAMLNYYNFVKIDQNVPKAIHALVKVLEKAEGEDFLTPKNVINEFLENYPDQDSNDVFSVDSDYDSGRSTGRAFLTASGLGFTPKVLLNGVVLDDSGVTAERFEETVINEVMKATPKLQKAIMSGKLKDKDNVMNWILSQSMPEDDGESGAIRLFQPEVMPRINKRVLDAPSYWDALYLDLTDTKPCQMKSSSQFYQLSDAEYNQCIMRRIRYITRTDEERTRPITLWVVGDFESVEGRLLAYNSIKHLKHSHATRIAFINNPKHVEEASRPSSISMLINAAARLLPPAQAKQFITKLVKEEIASKLIDKSIKLEDIAVNGMDVEFFRKELKQLTADEVVADAKFAEKALNLQPGERAVVANGLLVGPLLEEEIFEESDVQLLEKLMLSRNAKVIASFIDKWQIGKESGQSSDIVARVAALVGANEAKKKRFWVGLHDEKYSVVSLPAKQADRAALNVVCIVDPLSTHAQRLGPLINVIQQITNADIKLVMNPKAKLSELPLKRFYRLVLEPSVVFDDSGRISSLAYQARFASLPEKQLLTLALIPSDSWMVQAVKAVYDLDNIKMQNVEGNVVAEFELENILLEGHCFDENSGTPPRGLQFTLGIRNNPTMYDTIVMANLGYFQLKANPGAWILRLRSGKSKDIYDITRSNFLIDFPVEGNVVAEFELENILLEGHCFDENSGTPPRGLQFTLGIRNNPTMYDTIVMANLTYYCSHTNTESEGVGEVHVLIDSFSGRTIRVRVSKKEGKQDENLLSEGKSNEEEGQQQSLWSSISSKLSGGEKYDTINVFSLASGHLYERFIRIMMLSVMKHTKHPVKFWLLKNYLSPQFKETLPVMANYYGFQYELVEYKWPRWLHQQTEKQRVMWGYKILFLDVLFPLDVRKMIYVDADQIVRTDLMELMELDLGGAPYGFTPFCDSRTSMEGFRFWKKGYWANHLAGRKYHISALYVIDLVKFRQIAAGDRLRGQYQGLSSDPNSLSNLDQDLPNNMIHQVRIKSLPQEWLWCETWCDDASKATAKTIDLCNNPLTKEPKLDSAMRICPEWNDYDTEIKKLLAGELQPPPERSTLASRTEGSTRDEDRHAEFQKCNNPLTKEPKLDSAMRICPEWNDYDTEIKKLLAGELQPPPERSTPASRTEGSTRDEDRHAEL</sequence>
<dbReference type="GO" id="GO:0003980">
    <property type="term" value="F:UDP-glucose:glycoprotein glucosyltransferase activity"/>
    <property type="evidence" value="ECO:0007669"/>
    <property type="project" value="InterPro"/>
</dbReference>
<dbReference type="InterPro" id="IPR040525">
    <property type="entry name" value="UGGT_TRXL_4"/>
</dbReference>
<evidence type="ECO:0000256" key="9">
    <source>
        <dbReference type="ARBA" id="ARBA00023180"/>
    </source>
</evidence>
<organism evidence="19 20">
    <name type="scientific">Ascaris lumbricoides</name>
    <name type="common">Giant roundworm</name>
    <dbReference type="NCBI Taxonomy" id="6252"/>
    <lineage>
        <taxon>Eukaryota</taxon>
        <taxon>Metazoa</taxon>
        <taxon>Ecdysozoa</taxon>
        <taxon>Nematoda</taxon>
        <taxon>Chromadorea</taxon>
        <taxon>Rhabditida</taxon>
        <taxon>Spirurina</taxon>
        <taxon>Ascaridomorpha</taxon>
        <taxon>Ascaridoidea</taxon>
        <taxon>Ascarididae</taxon>
        <taxon>Ascaris</taxon>
    </lineage>
</organism>
<proteinExistence type="inferred from homology"/>
<feature type="domain" description="Glucosyltransferase 24 catalytic" evidence="18">
    <location>
        <begin position="1278"/>
        <end position="1545"/>
    </location>
</feature>
<evidence type="ECO:0000256" key="7">
    <source>
        <dbReference type="ARBA" id="ARBA00022729"/>
    </source>
</evidence>
<evidence type="ECO:0000256" key="1">
    <source>
        <dbReference type="ARBA" id="ARBA00001913"/>
    </source>
</evidence>
<dbReference type="GO" id="GO:0051082">
    <property type="term" value="F:unfolded protein binding"/>
    <property type="evidence" value="ECO:0007669"/>
    <property type="project" value="TreeGrafter"/>
</dbReference>
<keyword evidence="19" id="KW-1185">Reference proteome</keyword>
<keyword evidence="8" id="KW-0256">Endoplasmic reticulum</keyword>
<dbReference type="CDD" id="cd06432">
    <property type="entry name" value="GT8_HUGT1_C_like"/>
    <property type="match status" value="1"/>
</dbReference>
<feature type="region of interest" description="Disordered" evidence="12">
    <location>
        <begin position="1607"/>
        <end position="1640"/>
    </location>
</feature>
<evidence type="ECO:0000256" key="2">
    <source>
        <dbReference type="ARBA" id="ARBA00004319"/>
    </source>
</evidence>
<dbReference type="GO" id="GO:0005788">
    <property type="term" value="C:endoplasmic reticulum lumen"/>
    <property type="evidence" value="ECO:0007669"/>
    <property type="project" value="UniProtKB-SubCell"/>
</dbReference>
<evidence type="ECO:0000313" key="20">
    <source>
        <dbReference type="WBParaSite" id="ALUE_0001188201-mRNA-1"/>
    </source>
</evidence>
<dbReference type="Pfam" id="PF18400">
    <property type="entry name" value="Thioredoxin_12"/>
    <property type="match status" value="1"/>
</dbReference>
<comment type="pathway">
    <text evidence="3">Protein modification; protein glycosylation.</text>
</comment>
<dbReference type="InterPro" id="IPR040692">
    <property type="entry name" value="UGGT_TRXL_3"/>
</dbReference>
<dbReference type="Proteomes" id="UP000036681">
    <property type="component" value="Unplaced"/>
</dbReference>
<evidence type="ECO:0000256" key="12">
    <source>
        <dbReference type="SAM" id="MobiDB-lite"/>
    </source>
</evidence>
<feature type="signal peptide" evidence="13">
    <location>
        <begin position="1"/>
        <end position="18"/>
    </location>
</feature>
<feature type="domain" description="Glucosyltransferase 24 catalytic" evidence="18">
    <location>
        <begin position="1573"/>
        <end position="1609"/>
    </location>
</feature>
<evidence type="ECO:0000259" key="15">
    <source>
        <dbReference type="Pfam" id="PF18401"/>
    </source>
</evidence>
<feature type="domain" description="UGGT thioredoxin-like" evidence="14">
    <location>
        <begin position="38"/>
        <end position="219"/>
    </location>
</feature>
<dbReference type="InterPro" id="IPR029044">
    <property type="entry name" value="Nucleotide-diphossugar_trans"/>
</dbReference>
<dbReference type="GO" id="GO:0036503">
    <property type="term" value="P:ERAD pathway"/>
    <property type="evidence" value="ECO:0007669"/>
    <property type="project" value="TreeGrafter"/>
</dbReference>
<dbReference type="InterPro" id="IPR040693">
    <property type="entry name" value="UGGT_TRXL_1"/>
</dbReference>
<feature type="domain" description="UGGT thioredoxin-like" evidence="16">
    <location>
        <begin position="436"/>
        <end position="632"/>
    </location>
</feature>
<keyword evidence="5" id="KW-0328">Glycosyltransferase</keyword>
<feature type="domain" description="UGGT thioredoxin-like" evidence="15">
    <location>
        <begin position="295"/>
        <end position="425"/>
    </location>
</feature>
<evidence type="ECO:0000313" key="19">
    <source>
        <dbReference type="Proteomes" id="UP000036681"/>
    </source>
</evidence>
<comment type="subcellular location">
    <subcellularLocation>
        <location evidence="2">Endoplasmic reticulum lumen</location>
    </subcellularLocation>
</comment>
<dbReference type="WBParaSite" id="ALUE_0001188201-mRNA-1">
    <property type="protein sequence ID" value="ALUE_0001188201-mRNA-1"/>
    <property type="gene ID" value="ALUE_0001188201"/>
</dbReference>
<dbReference type="Pfam" id="PF06427">
    <property type="entry name" value="UDP-g_GGTase"/>
    <property type="match status" value="2"/>
</dbReference>
<evidence type="ECO:0000256" key="11">
    <source>
        <dbReference type="ARBA" id="ARBA00048456"/>
    </source>
</evidence>
<evidence type="ECO:0000256" key="8">
    <source>
        <dbReference type="ARBA" id="ARBA00022824"/>
    </source>
</evidence>
<keyword evidence="9" id="KW-0325">Glycoprotein</keyword>
<dbReference type="InterPro" id="IPR040694">
    <property type="entry name" value="UGGT_TRXL_2"/>
</dbReference>
<dbReference type="PANTHER" id="PTHR11226:SF0">
    <property type="entry name" value="UDP-GLUCOSE:GLYCOPROTEIN GLUCOSYLTRANSFERASE"/>
    <property type="match status" value="1"/>
</dbReference>
<dbReference type="GO" id="GO:0018279">
    <property type="term" value="P:protein N-linked glycosylation via asparagine"/>
    <property type="evidence" value="ECO:0007669"/>
    <property type="project" value="TreeGrafter"/>
</dbReference>
<feature type="compositionally biased region" description="Basic and acidic residues" evidence="12">
    <location>
        <begin position="1629"/>
        <end position="1640"/>
    </location>
</feature>
<dbReference type="Pfam" id="PF18402">
    <property type="entry name" value="Thioredoxin_14"/>
    <property type="match status" value="1"/>
</dbReference>
<dbReference type="Pfam" id="PF18403">
    <property type="entry name" value="Thioredoxin_15"/>
    <property type="match status" value="1"/>
</dbReference>
<accession>A0A9J2PPI5</accession>
<feature type="compositionally biased region" description="Basic and acidic residues" evidence="12">
    <location>
        <begin position="1565"/>
        <end position="1576"/>
    </location>
</feature>
<keyword evidence="7 13" id="KW-0732">Signal</keyword>
<evidence type="ECO:0000259" key="17">
    <source>
        <dbReference type="Pfam" id="PF18403"/>
    </source>
</evidence>
<dbReference type="InterPro" id="IPR009448">
    <property type="entry name" value="UDP-g_GGtrans"/>
</dbReference>
<name>A0A9J2PPI5_ASCLU</name>
<dbReference type="Pfam" id="PF18404">
    <property type="entry name" value="Glyco_transf_24"/>
    <property type="match status" value="2"/>
</dbReference>
<dbReference type="Pfam" id="PF18401">
    <property type="entry name" value="Thioredoxin_13"/>
    <property type="match status" value="1"/>
</dbReference>
<reference evidence="20" key="1">
    <citation type="submission" date="2023-03" db="UniProtKB">
        <authorList>
            <consortium name="WormBaseParasite"/>
        </authorList>
    </citation>
    <scope>IDENTIFICATION</scope>
</reference>
<comment type="catalytic activity">
    <reaction evidence="11">
        <text>N(4)-(alpha-D-Man-(1-&gt;2)-alpha-D-Man-(1-&gt;2)-alpha-D-Man-(1-&gt;3)-[alpha-D-Man-(1-&gt;2)-alpha-D-Man-(1-&gt;3)-[alpha-D-Man-(1-&gt;2)-alpha-D-Man-(1-&gt;6)]-alpha-D-Man-(1-&gt;6)]-beta-D-Man-(1-&gt;4)-beta-D-GlcNAc-(1-&gt;4)-beta-D-GlcNAc)-L-asparaginyl-[protein] (N-glucan mannose isomer 9A1,2,3B1,2,3) + UDP-alpha-D-glucose = N(4)-(alpha-D-Glc-(1-&gt;3)-alpha-D-Man-(1-&gt;2)-alpha-D-Man-(1-&gt;2)-alpha-D-Man-(1-&gt;3)-[alpha-D-Man-(1-&gt;2)-alpha-D-Man-(1-&gt;3)-[alpha-D-Man-(1-&gt;2)-alpha-D-Man-(1-&gt;6)]-alpha-D-Man-(1-&gt;6)]-beta-D-Man-(1-&gt;4)-beta-D-GlcNAc-(1-&gt;4)-beta-D-GlcNAc)-L-asparaginyl-[protein] + UDP + H(+)</text>
        <dbReference type="Rhea" id="RHEA:61304"/>
        <dbReference type="Rhea" id="RHEA-COMP:14356"/>
        <dbReference type="Rhea" id="RHEA-COMP:14357"/>
        <dbReference type="ChEBI" id="CHEBI:15378"/>
        <dbReference type="ChEBI" id="CHEBI:58223"/>
        <dbReference type="ChEBI" id="CHEBI:58885"/>
        <dbReference type="ChEBI" id="CHEBI:59080"/>
        <dbReference type="ChEBI" id="CHEBI:139493"/>
    </reaction>
</comment>
<feature type="domain" description="UDP-glucose:glycoprotein glucosyltransferase thioredoxin-like" evidence="17">
    <location>
        <begin position="691"/>
        <end position="912"/>
    </location>
</feature>
<protein>
    <submittedName>
        <fullName evidence="20">UDP-glucose:glycoprotein glucosyltransferase</fullName>
    </submittedName>
</protein>
<evidence type="ECO:0000256" key="5">
    <source>
        <dbReference type="ARBA" id="ARBA00022676"/>
    </source>
</evidence>
<comment type="similarity">
    <text evidence="4">Belongs to the glycosyltransferase 8 family.</text>
</comment>
<comment type="cofactor">
    <cofactor evidence="1">
        <name>Ca(2+)</name>
        <dbReference type="ChEBI" id="CHEBI:29108"/>
    </cofactor>
</comment>
<evidence type="ECO:0000256" key="6">
    <source>
        <dbReference type="ARBA" id="ARBA00022679"/>
    </source>
</evidence>
<evidence type="ECO:0000256" key="3">
    <source>
        <dbReference type="ARBA" id="ARBA00004922"/>
    </source>
</evidence>
<comment type="function">
    <text evidence="10">Recognizes glycoproteins with minor folding defects. Reglucosylates single N-glycans near the misfolded part of the protein, thus providing quality control for protein folding in the endoplasmic reticulum. Reglucosylated proteins are recognized by calreticulin for recycling to the endoplasmic reticulum and refolding or degradation.</text>
</comment>
<dbReference type="FunFam" id="3.90.550.10:FF:000004">
    <property type="entry name" value="UDP-glucose glycoprotein glucosyltransferase 1"/>
    <property type="match status" value="1"/>
</dbReference>
<keyword evidence="6" id="KW-0808">Transferase</keyword>
<evidence type="ECO:0000259" key="14">
    <source>
        <dbReference type="Pfam" id="PF18400"/>
    </source>
</evidence>
<evidence type="ECO:0000256" key="10">
    <source>
        <dbReference type="ARBA" id="ARBA00045874"/>
    </source>
</evidence>
<evidence type="ECO:0000259" key="18">
    <source>
        <dbReference type="Pfam" id="PF18404"/>
    </source>
</evidence>
<feature type="region of interest" description="Disordered" evidence="12">
    <location>
        <begin position="1547"/>
        <end position="1587"/>
    </location>
</feature>
<dbReference type="SUPFAM" id="SSF53448">
    <property type="entry name" value="Nucleotide-diphospho-sugar transferases"/>
    <property type="match status" value="1"/>
</dbReference>
<evidence type="ECO:0000256" key="13">
    <source>
        <dbReference type="SAM" id="SignalP"/>
    </source>
</evidence>
<feature type="chain" id="PRO_5039931020" evidence="13">
    <location>
        <begin position="19"/>
        <end position="1640"/>
    </location>
</feature>
<evidence type="ECO:0000259" key="16">
    <source>
        <dbReference type="Pfam" id="PF18402"/>
    </source>
</evidence>
<dbReference type="Gene3D" id="3.90.550.10">
    <property type="entry name" value="Spore Coat Polysaccharide Biosynthesis Protein SpsA, Chain A"/>
    <property type="match status" value="1"/>
</dbReference>
<dbReference type="PANTHER" id="PTHR11226">
    <property type="entry name" value="UDP-GLUCOSE GLYCOPROTEIN:GLUCOSYLTRANSFERASE"/>
    <property type="match status" value="1"/>
</dbReference>
<dbReference type="InterPro" id="IPR040497">
    <property type="entry name" value="Glyco_transf_24"/>
</dbReference>
<feature type="region of interest" description="Disordered" evidence="12">
    <location>
        <begin position="241"/>
        <end position="260"/>
    </location>
</feature>